<feature type="region of interest" description="Disordered" evidence="1">
    <location>
        <begin position="1"/>
        <end position="67"/>
    </location>
</feature>
<reference evidence="2 3" key="1">
    <citation type="submission" date="2023-09" db="EMBL/GenBank/DDBJ databases">
        <title>Genomes of two closely related lineages of the louse Polyplax serrata with different host specificities.</title>
        <authorList>
            <person name="Martinu J."/>
            <person name="Tarabai H."/>
            <person name="Stefka J."/>
            <person name="Hypsa V."/>
        </authorList>
    </citation>
    <scope>NUCLEOTIDE SEQUENCE [LARGE SCALE GENOMIC DNA]</scope>
    <source>
        <strain evidence="2">98ZLc_SE</strain>
    </source>
</reference>
<evidence type="ECO:0000256" key="1">
    <source>
        <dbReference type="SAM" id="MobiDB-lite"/>
    </source>
</evidence>
<organism evidence="2 3">
    <name type="scientific">Polyplax serrata</name>
    <name type="common">Common mouse louse</name>
    <dbReference type="NCBI Taxonomy" id="468196"/>
    <lineage>
        <taxon>Eukaryota</taxon>
        <taxon>Metazoa</taxon>
        <taxon>Ecdysozoa</taxon>
        <taxon>Arthropoda</taxon>
        <taxon>Hexapoda</taxon>
        <taxon>Insecta</taxon>
        <taxon>Pterygota</taxon>
        <taxon>Neoptera</taxon>
        <taxon>Paraneoptera</taxon>
        <taxon>Psocodea</taxon>
        <taxon>Troctomorpha</taxon>
        <taxon>Phthiraptera</taxon>
        <taxon>Anoplura</taxon>
        <taxon>Polyplacidae</taxon>
        <taxon>Polyplax</taxon>
    </lineage>
</organism>
<dbReference type="Proteomes" id="UP001359485">
    <property type="component" value="Unassembled WGS sequence"/>
</dbReference>
<sequence length="67" mass="7157">MEKDTETDRGGSDVESSGNYLGAKGSGRSPGRICQIRRSNKGEDKDYSPPPTPPPASLPDAFNSFLN</sequence>
<feature type="compositionally biased region" description="Pro residues" evidence="1">
    <location>
        <begin position="48"/>
        <end position="57"/>
    </location>
</feature>
<proteinExistence type="predicted"/>
<evidence type="ECO:0000313" key="3">
    <source>
        <dbReference type="Proteomes" id="UP001359485"/>
    </source>
</evidence>
<accession>A0ABR1BD57</accession>
<keyword evidence="3" id="KW-1185">Reference proteome</keyword>
<gene>
    <name evidence="2" type="ORF">RUM44_008746</name>
</gene>
<name>A0ABR1BD57_POLSC</name>
<evidence type="ECO:0000313" key="2">
    <source>
        <dbReference type="EMBL" id="KAK6638317.1"/>
    </source>
</evidence>
<comment type="caution">
    <text evidence="2">The sequence shown here is derived from an EMBL/GenBank/DDBJ whole genome shotgun (WGS) entry which is preliminary data.</text>
</comment>
<feature type="compositionally biased region" description="Basic and acidic residues" evidence="1">
    <location>
        <begin position="1"/>
        <end position="12"/>
    </location>
</feature>
<protein>
    <submittedName>
        <fullName evidence="2">Uncharacterized protein</fullName>
    </submittedName>
</protein>
<dbReference type="EMBL" id="JAWJWF010000002">
    <property type="protein sequence ID" value="KAK6638317.1"/>
    <property type="molecule type" value="Genomic_DNA"/>
</dbReference>